<organism evidence="1 2">
    <name type="scientific">Dreissena polymorpha</name>
    <name type="common">Zebra mussel</name>
    <name type="synonym">Mytilus polymorpha</name>
    <dbReference type="NCBI Taxonomy" id="45954"/>
    <lineage>
        <taxon>Eukaryota</taxon>
        <taxon>Metazoa</taxon>
        <taxon>Spiralia</taxon>
        <taxon>Lophotrochozoa</taxon>
        <taxon>Mollusca</taxon>
        <taxon>Bivalvia</taxon>
        <taxon>Autobranchia</taxon>
        <taxon>Heteroconchia</taxon>
        <taxon>Euheterodonta</taxon>
        <taxon>Imparidentia</taxon>
        <taxon>Neoheterodontei</taxon>
        <taxon>Myida</taxon>
        <taxon>Dreissenoidea</taxon>
        <taxon>Dreissenidae</taxon>
        <taxon>Dreissena</taxon>
    </lineage>
</organism>
<name>A0A9D4CMS1_DREPO</name>
<dbReference type="Proteomes" id="UP000828390">
    <property type="component" value="Unassembled WGS sequence"/>
</dbReference>
<dbReference type="AlphaFoldDB" id="A0A9D4CMS1"/>
<reference evidence="1" key="1">
    <citation type="journal article" date="2019" name="bioRxiv">
        <title>The Genome of the Zebra Mussel, Dreissena polymorpha: A Resource for Invasive Species Research.</title>
        <authorList>
            <person name="McCartney M.A."/>
            <person name="Auch B."/>
            <person name="Kono T."/>
            <person name="Mallez S."/>
            <person name="Zhang Y."/>
            <person name="Obille A."/>
            <person name="Becker A."/>
            <person name="Abrahante J.E."/>
            <person name="Garbe J."/>
            <person name="Badalamenti J.P."/>
            <person name="Herman A."/>
            <person name="Mangelson H."/>
            <person name="Liachko I."/>
            <person name="Sullivan S."/>
            <person name="Sone E.D."/>
            <person name="Koren S."/>
            <person name="Silverstein K.A.T."/>
            <person name="Beckman K.B."/>
            <person name="Gohl D.M."/>
        </authorList>
    </citation>
    <scope>NUCLEOTIDE SEQUENCE</scope>
    <source>
        <strain evidence="1">Duluth1</strain>
        <tissue evidence="1">Whole animal</tissue>
    </source>
</reference>
<protein>
    <submittedName>
        <fullName evidence="1">Uncharacterized protein</fullName>
    </submittedName>
</protein>
<evidence type="ECO:0000313" key="1">
    <source>
        <dbReference type="EMBL" id="KAH3727847.1"/>
    </source>
</evidence>
<sequence>MYLANPLQGEVFSQYGDIHTGFVKGKSKRYLVNLHEGCVRRFYTYIRSFSQPNQWNYVPSGLNPADQLQNNFLSNPLVPITEFFPVVSPEQDNEIRPGVTVVASSVQTEKTLGSQRFENVSHLTP</sequence>
<accession>A0A9D4CMS1</accession>
<reference evidence="1" key="2">
    <citation type="submission" date="2020-11" db="EMBL/GenBank/DDBJ databases">
        <authorList>
            <person name="McCartney M.A."/>
            <person name="Auch B."/>
            <person name="Kono T."/>
            <person name="Mallez S."/>
            <person name="Becker A."/>
            <person name="Gohl D.M."/>
            <person name="Silverstein K.A.T."/>
            <person name="Koren S."/>
            <person name="Bechman K.B."/>
            <person name="Herman A."/>
            <person name="Abrahante J.E."/>
            <person name="Garbe J."/>
        </authorList>
    </citation>
    <scope>NUCLEOTIDE SEQUENCE</scope>
    <source>
        <strain evidence="1">Duluth1</strain>
        <tissue evidence="1">Whole animal</tissue>
    </source>
</reference>
<proteinExistence type="predicted"/>
<dbReference type="EMBL" id="JAIWYP010000012">
    <property type="protein sequence ID" value="KAH3727847.1"/>
    <property type="molecule type" value="Genomic_DNA"/>
</dbReference>
<keyword evidence="2" id="KW-1185">Reference proteome</keyword>
<comment type="caution">
    <text evidence="1">The sequence shown here is derived from an EMBL/GenBank/DDBJ whole genome shotgun (WGS) entry which is preliminary data.</text>
</comment>
<evidence type="ECO:0000313" key="2">
    <source>
        <dbReference type="Proteomes" id="UP000828390"/>
    </source>
</evidence>
<gene>
    <name evidence="1" type="ORF">DPMN_053792</name>
</gene>